<comment type="caution">
    <text evidence="2">The sequence shown here is derived from an EMBL/GenBank/DDBJ whole genome shotgun (WGS) entry which is preliminary data.</text>
</comment>
<dbReference type="InterPro" id="IPR002734">
    <property type="entry name" value="RibDG_C"/>
</dbReference>
<evidence type="ECO:0000313" key="3">
    <source>
        <dbReference type="Proteomes" id="UP001500037"/>
    </source>
</evidence>
<dbReference type="InterPro" id="IPR050765">
    <property type="entry name" value="Riboflavin_Biosynth_HTPR"/>
</dbReference>
<reference evidence="2 3" key="1">
    <citation type="journal article" date="2019" name="Int. J. Syst. Evol. Microbiol.">
        <title>The Global Catalogue of Microorganisms (GCM) 10K type strain sequencing project: providing services to taxonomists for standard genome sequencing and annotation.</title>
        <authorList>
            <consortium name="The Broad Institute Genomics Platform"/>
            <consortium name="The Broad Institute Genome Sequencing Center for Infectious Disease"/>
            <person name="Wu L."/>
            <person name="Ma J."/>
        </authorList>
    </citation>
    <scope>NUCLEOTIDE SEQUENCE [LARGE SCALE GENOMIC DNA]</scope>
    <source>
        <strain evidence="2 3">JCM 13004</strain>
    </source>
</reference>
<proteinExistence type="predicted"/>
<dbReference type="InterPro" id="IPR024072">
    <property type="entry name" value="DHFR-like_dom_sf"/>
</dbReference>
<dbReference type="PANTHER" id="PTHR38011:SF11">
    <property type="entry name" value="2,5-DIAMINO-6-RIBOSYLAMINO-4(3H)-PYRIMIDINONE 5'-PHOSPHATE REDUCTASE"/>
    <property type="match status" value="1"/>
</dbReference>
<dbReference type="Gene3D" id="3.40.430.10">
    <property type="entry name" value="Dihydrofolate Reductase, subunit A"/>
    <property type="match status" value="1"/>
</dbReference>
<protein>
    <submittedName>
        <fullName evidence="2">Dihydrofolate reductase family protein</fullName>
    </submittedName>
</protein>
<dbReference type="Pfam" id="PF01872">
    <property type="entry name" value="RibD_C"/>
    <property type="match status" value="1"/>
</dbReference>
<accession>A0ABN1WBH4</accession>
<evidence type="ECO:0000259" key="1">
    <source>
        <dbReference type="Pfam" id="PF01872"/>
    </source>
</evidence>
<dbReference type="PANTHER" id="PTHR38011">
    <property type="entry name" value="DIHYDROFOLATE REDUCTASE FAMILY PROTEIN (AFU_ORTHOLOGUE AFUA_8G06820)"/>
    <property type="match status" value="1"/>
</dbReference>
<organism evidence="2 3">
    <name type="scientific">Kitasatospora nipponensis</name>
    <dbReference type="NCBI Taxonomy" id="258049"/>
    <lineage>
        <taxon>Bacteria</taxon>
        <taxon>Bacillati</taxon>
        <taxon>Actinomycetota</taxon>
        <taxon>Actinomycetes</taxon>
        <taxon>Kitasatosporales</taxon>
        <taxon>Streptomycetaceae</taxon>
        <taxon>Kitasatospora</taxon>
    </lineage>
</organism>
<name>A0ABN1WBH4_9ACTN</name>
<dbReference type="EMBL" id="BAAALF010000056">
    <property type="protein sequence ID" value="GAA1241335.1"/>
    <property type="molecule type" value="Genomic_DNA"/>
</dbReference>
<evidence type="ECO:0000313" key="2">
    <source>
        <dbReference type="EMBL" id="GAA1241335.1"/>
    </source>
</evidence>
<feature type="domain" description="Bacterial bifunctional deaminase-reductase C-terminal" evidence="1">
    <location>
        <begin position="3"/>
        <end position="182"/>
    </location>
</feature>
<dbReference type="RefSeq" id="WP_344442604.1">
    <property type="nucleotide sequence ID" value="NZ_BAAALF010000056.1"/>
</dbReference>
<dbReference type="SUPFAM" id="SSF53597">
    <property type="entry name" value="Dihydrofolate reductase-like"/>
    <property type="match status" value="1"/>
</dbReference>
<keyword evidence="3" id="KW-1185">Reference proteome</keyword>
<sequence length="199" mass="22121">MRKIVLMGSVSLDGYMAGPDRELDWHRVDDEVHAYINDRVRSMGAFLNGRVMYELMADFWPTADADPAAGAPVVDFAGIWRAMPKVVYSRTLEHADWNATVVREVVPQEVRALKEQPGGDLLLGGADLSATFLRLGLVDEFHLYIHPVVIGSGKRFFPTTEARSDLDLDLVETHTFGNGVILLRHERSRHPRVSPAGSA</sequence>
<dbReference type="Proteomes" id="UP001500037">
    <property type="component" value="Unassembled WGS sequence"/>
</dbReference>
<gene>
    <name evidence="2" type="ORF">GCM10009665_35170</name>
</gene>